<dbReference type="AlphaFoldDB" id="A0A0C3DGB4"/>
<dbReference type="InParanoid" id="A0A0C3DGB4"/>
<dbReference type="EMBL" id="KN822135">
    <property type="protein sequence ID" value="KIM55409.1"/>
    <property type="molecule type" value="Genomic_DNA"/>
</dbReference>
<proteinExistence type="predicted"/>
<reference evidence="1 2" key="1">
    <citation type="submission" date="2014-04" db="EMBL/GenBank/DDBJ databases">
        <authorList>
            <consortium name="DOE Joint Genome Institute"/>
            <person name="Kuo A."/>
            <person name="Kohler A."/>
            <person name="Nagy L.G."/>
            <person name="Floudas D."/>
            <person name="Copeland A."/>
            <person name="Barry K.W."/>
            <person name="Cichocki N."/>
            <person name="Veneault-Fourrey C."/>
            <person name="LaButti K."/>
            <person name="Lindquist E.A."/>
            <person name="Lipzen A."/>
            <person name="Lundell T."/>
            <person name="Morin E."/>
            <person name="Murat C."/>
            <person name="Sun H."/>
            <person name="Tunlid A."/>
            <person name="Henrissat B."/>
            <person name="Grigoriev I.V."/>
            <person name="Hibbett D.S."/>
            <person name="Martin F."/>
            <person name="Nordberg H.P."/>
            <person name="Cantor M.N."/>
            <person name="Hua S.X."/>
        </authorList>
    </citation>
    <scope>NUCLEOTIDE SEQUENCE [LARGE SCALE GENOMIC DNA]</scope>
    <source>
        <strain evidence="1 2">Foug A</strain>
    </source>
</reference>
<keyword evidence="2" id="KW-1185">Reference proteome</keyword>
<reference evidence="2" key="2">
    <citation type="submission" date="2015-01" db="EMBL/GenBank/DDBJ databases">
        <title>Evolutionary Origins and Diversification of the Mycorrhizal Mutualists.</title>
        <authorList>
            <consortium name="DOE Joint Genome Institute"/>
            <consortium name="Mycorrhizal Genomics Consortium"/>
            <person name="Kohler A."/>
            <person name="Kuo A."/>
            <person name="Nagy L.G."/>
            <person name="Floudas D."/>
            <person name="Copeland A."/>
            <person name="Barry K.W."/>
            <person name="Cichocki N."/>
            <person name="Veneault-Fourrey C."/>
            <person name="LaButti K."/>
            <person name="Lindquist E.A."/>
            <person name="Lipzen A."/>
            <person name="Lundell T."/>
            <person name="Morin E."/>
            <person name="Murat C."/>
            <person name="Riley R."/>
            <person name="Ohm R."/>
            <person name="Sun H."/>
            <person name="Tunlid A."/>
            <person name="Henrissat B."/>
            <person name="Grigoriev I.V."/>
            <person name="Hibbett D.S."/>
            <person name="Martin F."/>
        </authorList>
    </citation>
    <scope>NUCLEOTIDE SEQUENCE [LARGE SCALE GENOMIC DNA]</scope>
    <source>
        <strain evidence="2">Foug A</strain>
    </source>
</reference>
<dbReference type="HOGENOM" id="CLU_2759277_0_0_1"/>
<name>A0A0C3DGB4_9AGAM</name>
<organism evidence="1 2">
    <name type="scientific">Scleroderma citrinum Foug A</name>
    <dbReference type="NCBI Taxonomy" id="1036808"/>
    <lineage>
        <taxon>Eukaryota</taxon>
        <taxon>Fungi</taxon>
        <taxon>Dikarya</taxon>
        <taxon>Basidiomycota</taxon>
        <taxon>Agaricomycotina</taxon>
        <taxon>Agaricomycetes</taxon>
        <taxon>Agaricomycetidae</taxon>
        <taxon>Boletales</taxon>
        <taxon>Sclerodermatineae</taxon>
        <taxon>Sclerodermataceae</taxon>
        <taxon>Scleroderma</taxon>
    </lineage>
</organism>
<sequence length="70" mass="7444">MQLTTPHSRSKSARAEIVGAAENRIVSERIVQGAGHLMPQEKPDGLARALYDVLATHVAILAGKTVRAAL</sequence>
<gene>
    <name evidence="1" type="ORF">SCLCIDRAFT_1221092</name>
</gene>
<protein>
    <submittedName>
        <fullName evidence="1">Uncharacterized protein</fullName>
    </submittedName>
</protein>
<dbReference type="Proteomes" id="UP000053989">
    <property type="component" value="Unassembled WGS sequence"/>
</dbReference>
<dbReference type="OrthoDB" id="94039at2759"/>
<dbReference type="InterPro" id="IPR029058">
    <property type="entry name" value="AB_hydrolase_fold"/>
</dbReference>
<dbReference type="Gene3D" id="3.40.50.1820">
    <property type="entry name" value="alpha/beta hydrolase"/>
    <property type="match status" value="1"/>
</dbReference>
<evidence type="ECO:0000313" key="2">
    <source>
        <dbReference type="Proteomes" id="UP000053989"/>
    </source>
</evidence>
<accession>A0A0C3DGB4</accession>
<evidence type="ECO:0000313" key="1">
    <source>
        <dbReference type="EMBL" id="KIM55409.1"/>
    </source>
</evidence>